<evidence type="ECO:0000256" key="1">
    <source>
        <dbReference type="ARBA" id="ARBA00023125"/>
    </source>
</evidence>
<dbReference type="GO" id="GO:0003677">
    <property type="term" value="F:DNA binding"/>
    <property type="evidence" value="ECO:0007669"/>
    <property type="project" value="UniProtKB-UniRule"/>
</dbReference>
<gene>
    <name evidence="4" type="primary">tetR_1</name>
    <name evidence="4" type="ORF">IWT5_00040</name>
</gene>
<reference evidence="4 5" key="1">
    <citation type="submission" date="2015-11" db="EMBL/GenBank/DDBJ databases">
        <title>Draft genome sequences of new species of the genus Lactobacillus isolated from orchardgrass silage.</title>
        <authorList>
            <person name="Tohno M."/>
            <person name="Tanizawa Y."/>
            <person name="Arita M."/>
        </authorList>
    </citation>
    <scope>NUCLEOTIDE SEQUENCE [LARGE SCALE GENOMIC DNA]</scope>
    <source>
        <strain evidence="4 5">IWT5</strain>
    </source>
</reference>
<dbReference type="InterPro" id="IPR009057">
    <property type="entry name" value="Homeodomain-like_sf"/>
</dbReference>
<keyword evidence="5" id="KW-1185">Reference proteome</keyword>
<dbReference type="Gene3D" id="1.10.357.10">
    <property type="entry name" value="Tetracycline Repressor, domain 2"/>
    <property type="match status" value="1"/>
</dbReference>
<evidence type="ECO:0000313" key="4">
    <source>
        <dbReference type="EMBL" id="GAX07307.1"/>
    </source>
</evidence>
<feature type="DNA-binding region" description="H-T-H motif" evidence="2">
    <location>
        <begin position="37"/>
        <end position="56"/>
    </location>
</feature>
<dbReference type="RefSeq" id="WP_098823308.1">
    <property type="nucleotide sequence ID" value="NZ_BCMJ01000001.1"/>
</dbReference>
<dbReference type="EMBL" id="BCMJ01000001">
    <property type="protein sequence ID" value="GAX07307.1"/>
    <property type="molecule type" value="Genomic_DNA"/>
</dbReference>
<comment type="caution">
    <text evidence="4">The sequence shown here is derived from an EMBL/GenBank/DDBJ whole genome shotgun (WGS) entry which is preliminary data.</text>
</comment>
<dbReference type="Pfam" id="PF00440">
    <property type="entry name" value="TetR_N"/>
    <property type="match status" value="1"/>
</dbReference>
<organism evidence="4 5">
    <name type="scientific">Secundilactobacillus silagincola</name>
    <dbReference type="NCBI Taxonomy" id="1714681"/>
    <lineage>
        <taxon>Bacteria</taxon>
        <taxon>Bacillati</taxon>
        <taxon>Bacillota</taxon>
        <taxon>Bacilli</taxon>
        <taxon>Lactobacillales</taxon>
        <taxon>Lactobacillaceae</taxon>
        <taxon>Secundilactobacillus</taxon>
    </lineage>
</organism>
<name>A0A1Z5IZU8_9LACO</name>
<dbReference type="PANTHER" id="PTHR43479:SF7">
    <property type="entry name" value="TETR-FAMILY TRANSCRIPTIONAL REGULATOR"/>
    <property type="match status" value="1"/>
</dbReference>
<evidence type="ECO:0000313" key="5">
    <source>
        <dbReference type="Proteomes" id="UP000223370"/>
    </source>
</evidence>
<sequence>MKYDLTKKRTRGAQRTLRAFSQTMLRLLAKKPFEEINVNEICEFCDFPRATFYNYFDDKYDLVNYCWYVLAEKVRIDEAKELNPSEIVITYFDRLYDLFENNSELVSGILHHNQLSGSLVNSFTNYLRNLAHQIFLEVFGDLKFDIPVELIVDQCSATILILIEWIFLKEKPTTREQAHHYLAVLLGDESTFSMSDSSQSKS</sequence>
<dbReference type="PANTHER" id="PTHR43479">
    <property type="entry name" value="ACREF/ENVCD OPERON REPRESSOR-RELATED"/>
    <property type="match status" value="1"/>
</dbReference>
<proteinExistence type="predicted"/>
<evidence type="ECO:0000256" key="2">
    <source>
        <dbReference type="PROSITE-ProRule" id="PRU00335"/>
    </source>
</evidence>
<feature type="domain" description="HTH tetR-type" evidence="3">
    <location>
        <begin position="14"/>
        <end position="74"/>
    </location>
</feature>
<dbReference type="InterPro" id="IPR050624">
    <property type="entry name" value="HTH-type_Tx_Regulator"/>
</dbReference>
<dbReference type="Proteomes" id="UP000223370">
    <property type="component" value="Unassembled WGS sequence"/>
</dbReference>
<keyword evidence="1 2" id="KW-0238">DNA-binding</keyword>
<dbReference type="OrthoDB" id="9810250at2"/>
<accession>A0A1Z5IZU8</accession>
<evidence type="ECO:0000259" key="3">
    <source>
        <dbReference type="PROSITE" id="PS50977"/>
    </source>
</evidence>
<dbReference type="InterPro" id="IPR001647">
    <property type="entry name" value="HTH_TetR"/>
</dbReference>
<dbReference type="SUPFAM" id="SSF46689">
    <property type="entry name" value="Homeodomain-like"/>
    <property type="match status" value="1"/>
</dbReference>
<dbReference type="PROSITE" id="PS50977">
    <property type="entry name" value="HTH_TETR_2"/>
    <property type="match status" value="1"/>
</dbReference>
<protein>
    <submittedName>
        <fullName evidence="4">TetR family transcriptional regulator</fullName>
    </submittedName>
</protein>
<dbReference type="AlphaFoldDB" id="A0A1Z5IZU8"/>